<sequence length="175" mass="19462">EEIPQNVLVKVNKNNKNILLQQMEQTNMDIQTQLAEAPVVDNDDTSKQSWAKIIDNNSDNLKNITNATNPWATPITINKKSTYDEKAETLSVSDDRSDEEMVVKSLDSLKITKEGNTHKETVETPIITSVCPDEEMTTEPSDPLRDELSNLYGTAENKKNLLLVAATKATGVVDM</sequence>
<protein>
    <submittedName>
        <fullName evidence="1">42393_t:CDS:1</fullName>
    </submittedName>
</protein>
<reference evidence="1 2" key="1">
    <citation type="submission" date="2021-06" db="EMBL/GenBank/DDBJ databases">
        <authorList>
            <person name="Kallberg Y."/>
            <person name="Tangrot J."/>
            <person name="Rosling A."/>
        </authorList>
    </citation>
    <scope>NUCLEOTIDE SEQUENCE [LARGE SCALE GENOMIC DNA]</scope>
    <source>
        <strain evidence="1 2">120-4 pot B 10/14</strain>
    </source>
</reference>
<comment type="caution">
    <text evidence="1">The sequence shown here is derived from an EMBL/GenBank/DDBJ whole genome shotgun (WGS) entry which is preliminary data.</text>
</comment>
<evidence type="ECO:0000313" key="2">
    <source>
        <dbReference type="Proteomes" id="UP000789901"/>
    </source>
</evidence>
<feature type="non-terminal residue" evidence="1">
    <location>
        <position position="1"/>
    </location>
</feature>
<evidence type="ECO:0000313" key="1">
    <source>
        <dbReference type="EMBL" id="CAG8791301.1"/>
    </source>
</evidence>
<name>A0ABN7VPL3_GIGMA</name>
<gene>
    <name evidence="1" type="ORF">GMARGA_LOCUS21277</name>
</gene>
<keyword evidence="2" id="KW-1185">Reference proteome</keyword>
<accession>A0ABN7VPL3</accession>
<organism evidence="1 2">
    <name type="scientific">Gigaspora margarita</name>
    <dbReference type="NCBI Taxonomy" id="4874"/>
    <lineage>
        <taxon>Eukaryota</taxon>
        <taxon>Fungi</taxon>
        <taxon>Fungi incertae sedis</taxon>
        <taxon>Mucoromycota</taxon>
        <taxon>Glomeromycotina</taxon>
        <taxon>Glomeromycetes</taxon>
        <taxon>Diversisporales</taxon>
        <taxon>Gigasporaceae</taxon>
        <taxon>Gigaspora</taxon>
    </lineage>
</organism>
<proteinExistence type="predicted"/>
<dbReference type="Proteomes" id="UP000789901">
    <property type="component" value="Unassembled WGS sequence"/>
</dbReference>
<dbReference type="EMBL" id="CAJVQB010019486">
    <property type="protein sequence ID" value="CAG8791301.1"/>
    <property type="molecule type" value="Genomic_DNA"/>
</dbReference>